<dbReference type="Proteomes" id="UP000598820">
    <property type="component" value="Unassembled WGS sequence"/>
</dbReference>
<name>A0A927AWX1_9BACT</name>
<protein>
    <submittedName>
        <fullName evidence="3">Uncharacterized protein</fullName>
    </submittedName>
</protein>
<keyword evidence="2" id="KW-0812">Transmembrane</keyword>
<gene>
    <name evidence="3" type="ORF">IC229_35035</name>
</gene>
<reference evidence="3" key="1">
    <citation type="submission" date="2020-09" db="EMBL/GenBank/DDBJ databases">
        <authorList>
            <person name="Kim M.K."/>
        </authorList>
    </citation>
    <scope>NUCLEOTIDE SEQUENCE</scope>
    <source>
        <strain evidence="3">BT702</strain>
    </source>
</reference>
<keyword evidence="4" id="KW-1185">Reference proteome</keyword>
<organism evidence="3 4">
    <name type="scientific">Spirosoma profusum</name>
    <dbReference type="NCBI Taxonomy" id="2771354"/>
    <lineage>
        <taxon>Bacteria</taxon>
        <taxon>Pseudomonadati</taxon>
        <taxon>Bacteroidota</taxon>
        <taxon>Cytophagia</taxon>
        <taxon>Cytophagales</taxon>
        <taxon>Cytophagaceae</taxon>
        <taxon>Spirosoma</taxon>
    </lineage>
</organism>
<evidence type="ECO:0000256" key="2">
    <source>
        <dbReference type="SAM" id="Phobius"/>
    </source>
</evidence>
<dbReference type="AlphaFoldDB" id="A0A927AWX1"/>
<dbReference type="RefSeq" id="WP_190893689.1">
    <property type="nucleotide sequence ID" value="NZ_JACWZY010000078.1"/>
</dbReference>
<feature type="coiled-coil region" evidence="1">
    <location>
        <begin position="89"/>
        <end position="152"/>
    </location>
</feature>
<keyword evidence="2" id="KW-0472">Membrane</keyword>
<accession>A0A927AWX1</accession>
<feature type="transmembrane region" description="Helical" evidence="2">
    <location>
        <begin position="189"/>
        <end position="210"/>
    </location>
</feature>
<evidence type="ECO:0000313" key="3">
    <source>
        <dbReference type="EMBL" id="MBD2705866.1"/>
    </source>
</evidence>
<keyword evidence="1" id="KW-0175">Coiled coil</keyword>
<keyword evidence="2" id="KW-1133">Transmembrane helix</keyword>
<evidence type="ECO:0000313" key="4">
    <source>
        <dbReference type="Proteomes" id="UP000598820"/>
    </source>
</evidence>
<evidence type="ECO:0000256" key="1">
    <source>
        <dbReference type="SAM" id="Coils"/>
    </source>
</evidence>
<sequence length="373" mass="41105">MRGNIFIAYLAQTLFEGEKENKLLIDQTEAAVDGLKRQLTELDDFTPKNRTIFEVLGLTNGMNAIQQKVFENSIRQIGEAIQSTTQLIIEQSETRISELEAQIQAKQEQISVEEQRDKEGYANNLALRKAELEDLKRQKAEEEAIKRKALQVQQSIDLAAQISNAAVTVSEGVRFLTSYAARSAVLGPIAGPIAYFATIASILASIYAVTNSFKNITKLREGGKVRGAKHEQGGVRGTSAFGDIELEGGEHVINARSSDRYDETLEALNRNDPREAFAALVREGNIGLPALIVQHINRPDFMTATPAVDLGSLSAKIEEGNELSRNMLSQLKKAGSKKQRTTVAPGIMIVEEGNHTSYQDLRPELRQKGIKID</sequence>
<comment type="caution">
    <text evidence="3">The sequence shown here is derived from an EMBL/GenBank/DDBJ whole genome shotgun (WGS) entry which is preliminary data.</text>
</comment>
<dbReference type="EMBL" id="JACWZY010000078">
    <property type="protein sequence ID" value="MBD2705866.1"/>
    <property type="molecule type" value="Genomic_DNA"/>
</dbReference>
<proteinExistence type="predicted"/>